<dbReference type="AlphaFoldDB" id="A0A9P7V026"/>
<sequence>MSQQASGSTGPPAEDDDDRSGRAPYQLRKGDYPADAKSTKSLFEVHIMVLMRFKSFALVMQHPTPQQKAEMERSFQKVQQFLNNKTQAFNAVHSDLDKYMEDLHSDLQKANHRGDELKKVDDIAIRLVCLCMATMGLTSFTPDLWGTPNSEWNEGLIRIAIKTFQIAIKSGGYTGFFAVKTYYDNDAWLEAFYNHWVFFYIQRKLGKKRRNALKNAGFGSELQSIVGHAQCVSEDVEVAPGVFEVCIKPERNPRVTELVLWIDNDFKDPDLPKHEAPAMRESGRRRGPIKPWERRRIFPVRPAATEFVFPDAGNCPVDYFEPAFFNSLGAGVRATWSASKPYAALPKDIPIKEILATTKPHHVDWQNQHFEFRSLREDVAGASKSRDGSSLRRGHTCIRSQCAGLFIIDGSTSFDYIGPKKRHRIEAEAPAPPPATTRVKFKEVEADIMPQCLAPWKQASDRVGEHFNPNAYRNLLGYFLPDPQMIAVCGLESGNYSTRTAYITVWLKLRHVLCYHLRTSCVTPLGPSHWRTVLGIEKMAFKQKKAAKQKTEVEEILKNSGNTRSVDLDRLDTAKVEWNGTPIDVATAAPATLKEILWELFEIGFRYELLMVDRQFYGGSKPREEREPELLVPLMRHWKGSFIPADFREGKTGFASADLLECRMAIFGFLLVMDEWKDAGKLPPSLQLGSTIRKRIDMNVTVTSKTTTREVDKIEYTVARHYISCFATTFGRAPTLPHRLS</sequence>
<organism evidence="2 3">
    <name type="scientific">Marasmius oreades</name>
    <name type="common">fairy-ring Marasmius</name>
    <dbReference type="NCBI Taxonomy" id="181124"/>
    <lineage>
        <taxon>Eukaryota</taxon>
        <taxon>Fungi</taxon>
        <taxon>Dikarya</taxon>
        <taxon>Basidiomycota</taxon>
        <taxon>Agaricomycotina</taxon>
        <taxon>Agaricomycetes</taxon>
        <taxon>Agaricomycetidae</taxon>
        <taxon>Agaricales</taxon>
        <taxon>Marasmiineae</taxon>
        <taxon>Marasmiaceae</taxon>
        <taxon>Marasmius</taxon>
    </lineage>
</organism>
<accession>A0A9P7V026</accession>
<keyword evidence="3" id="KW-1185">Reference proteome</keyword>
<dbReference type="OrthoDB" id="3045408at2759"/>
<dbReference type="KEGG" id="more:E1B28_005096"/>
<reference evidence="2" key="1">
    <citation type="journal article" date="2021" name="Genome Biol. Evol.">
        <title>The assembled and annotated genome of the fairy-ring fungus Marasmius oreades.</title>
        <authorList>
            <person name="Hiltunen M."/>
            <person name="Ament-Velasquez S.L."/>
            <person name="Johannesson H."/>
        </authorList>
    </citation>
    <scope>NUCLEOTIDE SEQUENCE</scope>
    <source>
        <strain evidence="2">03SP1</strain>
    </source>
</reference>
<name>A0A9P7V026_9AGAR</name>
<dbReference type="Proteomes" id="UP001049176">
    <property type="component" value="Chromosome 2"/>
</dbReference>
<protein>
    <submittedName>
        <fullName evidence="2">Uncharacterized protein</fullName>
    </submittedName>
</protein>
<dbReference type="RefSeq" id="XP_043014247.1">
    <property type="nucleotide sequence ID" value="XM_043149640.1"/>
</dbReference>
<dbReference type="GeneID" id="66074172"/>
<comment type="caution">
    <text evidence="2">The sequence shown here is derived from an EMBL/GenBank/DDBJ whole genome shotgun (WGS) entry which is preliminary data.</text>
</comment>
<dbReference type="EMBL" id="CM032182">
    <property type="protein sequence ID" value="KAG7097777.1"/>
    <property type="molecule type" value="Genomic_DNA"/>
</dbReference>
<gene>
    <name evidence="2" type="ORF">E1B28_005096</name>
</gene>
<proteinExistence type="predicted"/>
<feature type="region of interest" description="Disordered" evidence="1">
    <location>
        <begin position="1"/>
        <end position="33"/>
    </location>
</feature>
<evidence type="ECO:0000256" key="1">
    <source>
        <dbReference type="SAM" id="MobiDB-lite"/>
    </source>
</evidence>
<evidence type="ECO:0000313" key="3">
    <source>
        <dbReference type="Proteomes" id="UP001049176"/>
    </source>
</evidence>
<evidence type="ECO:0000313" key="2">
    <source>
        <dbReference type="EMBL" id="KAG7097777.1"/>
    </source>
</evidence>